<dbReference type="PROSITE" id="PS51257">
    <property type="entry name" value="PROKAR_LIPOPROTEIN"/>
    <property type="match status" value="1"/>
</dbReference>
<dbReference type="RefSeq" id="WP_013378064.1">
    <property type="nucleotide sequence ID" value="NC_014623.1"/>
</dbReference>
<evidence type="ECO:0000313" key="1">
    <source>
        <dbReference type="EMBL" id="ADO75624.1"/>
    </source>
</evidence>
<dbReference type="STRING" id="378806.STAUR_7869"/>
<dbReference type="AlphaFoldDB" id="E3FNF1"/>
<organism evidence="1 2">
    <name type="scientific">Stigmatella aurantiaca (strain DW4/3-1)</name>
    <dbReference type="NCBI Taxonomy" id="378806"/>
    <lineage>
        <taxon>Bacteria</taxon>
        <taxon>Pseudomonadati</taxon>
        <taxon>Myxococcota</taxon>
        <taxon>Myxococcia</taxon>
        <taxon>Myxococcales</taxon>
        <taxon>Cystobacterineae</taxon>
        <taxon>Archangiaceae</taxon>
        <taxon>Stigmatella</taxon>
    </lineage>
</organism>
<dbReference type="HOGENOM" id="CLU_1383437_0_0_7"/>
<protein>
    <recommendedName>
        <fullName evidence="3">Lipoprotein</fullName>
    </recommendedName>
</protein>
<dbReference type="KEGG" id="sur:STAUR_7869"/>
<proteinExistence type="predicted"/>
<accession>E3FNF1</accession>
<dbReference type="EMBL" id="CP002271">
    <property type="protein sequence ID" value="ADO75624.1"/>
    <property type="molecule type" value="Genomic_DNA"/>
</dbReference>
<keyword evidence="2" id="KW-1185">Reference proteome</keyword>
<name>E3FNF1_STIAD</name>
<sequence>MDARNFSRLVALYGWMASGAFGCASTNGTRTAMIERLIDKQAVASAFPPKAHLESQFVWADGVQSLMVNYPFERRAPAEHYMLLVSVAPAGHFLDPTQYEARRAAFEQTDAPIETQFPEIGLRAQREFFGFGPGGSSYGLTFTTQDGQQDVRVAVSMLLPETVNEPDLDLDAFARHIEARYDSLFVKSTSGKGKEAP</sequence>
<evidence type="ECO:0000313" key="2">
    <source>
        <dbReference type="Proteomes" id="UP000001351"/>
    </source>
</evidence>
<dbReference type="Proteomes" id="UP000001351">
    <property type="component" value="Chromosome"/>
</dbReference>
<reference evidence="1 2" key="1">
    <citation type="journal article" date="2011" name="Mol. Biol. Evol.">
        <title>Comparative genomic analysis of fruiting body formation in Myxococcales.</title>
        <authorList>
            <person name="Huntley S."/>
            <person name="Hamann N."/>
            <person name="Wegener-Feldbrugge S."/>
            <person name="Treuner-Lange A."/>
            <person name="Kube M."/>
            <person name="Reinhardt R."/>
            <person name="Klages S."/>
            <person name="Muller R."/>
            <person name="Ronning C.M."/>
            <person name="Nierman W.C."/>
            <person name="Sogaard-Andersen L."/>
        </authorList>
    </citation>
    <scope>NUCLEOTIDE SEQUENCE [LARGE SCALE GENOMIC DNA]</scope>
    <source>
        <strain evidence="1 2">DW4/3-1</strain>
    </source>
</reference>
<evidence type="ECO:0008006" key="3">
    <source>
        <dbReference type="Google" id="ProtNLM"/>
    </source>
</evidence>
<gene>
    <name evidence="1" type="ordered locus">STAUR_7869</name>
</gene>